<feature type="transmembrane region" description="Helical" evidence="5">
    <location>
        <begin position="215"/>
        <end position="237"/>
    </location>
</feature>
<feature type="transmembrane region" description="Helical" evidence="5">
    <location>
        <begin position="283"/>
        <end position="305"/>
    </location>
</feature>
<evidence type="ECO:0000313" key="8">
    <source>
        <dbReference type="Proteomes" id="UP000009226"/>
    </source>
</evidence>
<dbReference type="GO" id="GO:0006874">
    <property type="term" value="P:intracellular calcium ion homeostasis"/>
    <property type="evidence" value="ECO:0007669"/>
    <property type="project" value="TreeGrafter"/>
</dbReference>
<dbReference type="PANTHER" id="PTHR10846:SF8">
    <property type="entry name" value="INNER MEMBRANE PROTEIN YRBG"/>
    <property type="match status" value="1"/>
</dbReference>
<name>F6B924_DESCC</name>
<reference evidence="7 8" key="1">
    <citation type="submission" date="2011-05" db="EMBL/GenBank/DDBJ databases">
        <title>Complete sequence of Desulfotomaculum carboxydivorans CO-1-SRB.</title>
        <authorList>
            <consortium name="US DOE Joint Genome Institute"/>
            <person name="Lucas S."/>
            <person name="Han J."/>
            <person name="Lapidus A."/>
            <person name="Cheng J.-F."/>
            <person name="Goodwin L."/>
            <person name="Pitluck S."/>
            <person name="Peters L."/>
            <person name="Mikhailova N."/>
            <person name="Lu M."/>
            <person name="Han C."/>
            <person name="Tapia R."/>
            <person name="Land M."/>
            <person name="Hauser L."/>
            <person name="Kyrpides N."/>
            <person name="Ivanova N."/>
            <person name="Pagani I."/>
            <person name="Stams A."/>
            <person name="Plugge C."/>
            <person name="Muyzer G."/>
            <person name="Kuever J."/>
            <person name="Parshina S."/>
            <person name="Ivanova A."/>
            <person name="Nazina T."/>
            <person name="Woyke T."/>
        </authorList>
    </citation>
    <scope>NUCLEOTIDE SEQUENCE [LARGE SCALE GENOMIC DNA]</scope>
    <source>
        <strain evidence="8">DSM 14880 / VKM B-2319 / CO-1-SRB</strain>
    </source>
</reference>
<dbReference type="KEGG" id="dca:Desca_0795"/>
<evidence type="ECO:0000313" key="7">
    <source>
        <dbReference type="EMBL" id="AEF93675.1"/>
    </source>
</evidence>
<protein>
    <submittedName>
        <fullName evidence="7">Sodium/calcium exchanger membrane region</fullName>
    </submittedName>
</protein>
<feature type="transmembrane region" description="Helical" evidence="5">
    <location>
        <begin position="243"/>
        <end position="262"/>
    </location>
</feature>
<keyword evidence="2 5" id="KW-0812">Transmembrane</keyword>
<feature type="domain" description="Sodium/calcium exchanger membrane region" evidence="6">
    <location>
        <begin position="221"/>
        <end position="357"/>
    </location>
</feature>
<evidence type="ECO:0000256" key="5">
    <source>
        <dbReference type="SAM" id="Phobius"/>
    </source>
</evidence>
<evidence type="ECO:0000256" key="2">
    <source>
        <dbReference type="ARBA" id="ARBA00022692"/>
    </source>
</evidence>
<dbReference type="Gene3D" id="1.20.1420.30">
    <property type="entry name" value="NCX, central ion-binding region"/>
    <property type="match status" value="1"/>
</dbReference>
<dbReference type="InterPro" id="IPR004837">
    <property type="entry name" value="NaCa_Exmemb"/>
</dbReference>
<sequence length="361" mass="38554">MYEFILNGLVQENTLFTRIIIELHHMEAIFTMSNVLLLLLGLAIILASAELFTNSIEWLGKKLNLNEGAVGSILAAVGTALPESVIPVIAILTGTGTKAIDIGIGAILGAPFVLVTLALAISGIAGLVCKRNGSRREIMHCNREVMTRDLQFFLGAYGLAILTCFLPGGLKYAVPPVLLTIYVVYVVKTIKSSGNSDEEELPPLFFARRNQNPALPIILTQVAIGLAGIIGGAHLFVDVIEHLADTLGIPAFILAFIISPIATELPEKVNSLIWIRQGKDTLALGNITGAMVFQSTIIPAIGISLTPWQLSPLALTSAIMAIAAASYVLYYLRTTGQIKPATLAYNGVLYGLFLATVAYIV</sequence>
<feature type="domain" description="Sodium/calcium exchanger membrane region" evidence="6">
    <location>
        <begin position="35"/>
        <end position="187"/>
    </location>
</feature>
<dbReference type="EMBL" id="CP002736">
    <property type="protein sequence ID" value="AEF93675.1"/>
    <property type="molecule type" value="Genomic_DNA"/>
</dbReference>
<feature type="transmembrane region" description="Helical" evidence="5">
    <location>
        <begin position="176"/>
        <end position="194"/>
    </location>
</feature>
<feature type="transmembrane region" description="Helical" evidence="5">
    <location>
        <begin position="104"/>
        <end position="129"/>
    </location>
</feature>
<dbReference type="InterPro" id="IPR044880">
    <property type="entry name" value="NCX_ion-bd_dom_sf"/>
</dbReference>
<dbReference type="eggNOG" id="COG0530">
    <property type="taxonomic scope" value="Bacteria"/>
</dbReference>
<dbReference type="Proteomes" id="UP000009226">
    <property type="component" value="Chromosome"/>
</dbReference>
<dbReference type="Pfam" id="PF01699">
    <property type="entry name" value="Na_Ca_ex"/>
    <property type="match status" value="2"/>
</dbReference>
<evidence type="ECO:0000259" key="6">
    <source>
        <dbReference type="Pfam" id="PF01699"/>
    </source>
</evidence>
<dbReference type="HOGENOM" id="CLU_072251_0_0_9"/>
<feature type="transmembrane region" description="Helical" evidence="5">
    <location>
        <begin position="28"/>
        <end position="49"/>
    </location>
</feature>
<proteinExistence type="predicted"/>
<dbReference type="AlphaFoldDB" id="F6B924"/>
<dbReference type="InterPro" id="IPR004481">
    <property type="entry name" value="K/Na/Ca-exchanger"/>
</dbReference>
<dbReference type="GO" id="GO:0005262">
    <property type="term" value="F:calcium channel activity"/>
    <property type="evidence" value="ECO:0007669"/>
    <property type="project" value="TreeGrafter"/>
</dbReference>
<dbReference type="GO" id="GO:0008273">
    <property type="term" value="F:calcium, potassium:sodium antiporter activity"/>
    <property type="evidence" value="ECO:0007669"/>
    <property type="project" value="TreeGrafter"/>
</dbReference>
<dbReference type="STRING" id="868595.Desca_0795"/>
<organism evidence="7 8">
    <name type="scientific">Desulfotomaculum nigrificans (strain DSM 14880 / VKM B-2319 / CO-1-SRB)</name>
    <name type="common">Desulfotomaculum carboxydivorans</name>
    <dbReference type="NCBI Taxonomy" id="868595"/>
    <lineage>
        <taxon>Bacteria</taxon>
        <taxon>Bacillati</taxon>
        <taxon>Bacillota</taxon>
        <taxon>Clostridia</taxon>
        <taxon>Eubacteriales</taxon>
        <taxon>Desulfotomaculaceae</taxon>
        <taxon>Desulfotomaculum</taxon>
    </lineage>
</organism>
<evidence type="ECO:0000256" key="1">
    <source>
        <dbReference type="ARBA" id="ARBA00004141"/>
    </source>
</evidence>
<keyword evidence="4 5" id="KW-0472">Membrane</keyword>
<dbReference type="PANTHER" id="PTHR10846">
    <property type="entry name" value="SODIUM/POTASSIUM/CALCIUM EXCHANGER"/>
    <property type="match status" value="1"/>
</dbReference>
<feature type="transmembrane region" description="Helical" evidence="5">
    <location>
        <begin position="150"/>
        <end position="170"/>
    </location>
</feature>
<feature type="transmembrane region" description="Helical" evidence="5">
    <location>
        <begin position="343"/>
        <end position="360"/>
    </location>
</feature>
<feature type="transmembrane region" description="Helical" evidence="5">
    <location>
        <begin position="70"/>
        <end position="92"/>
    </location>
</feature>
<keyword evidence="3 5" id="KW-1133">Transmembrane helix</keyword>
<dbReference type="GO" id="GO:0005886">
    <property type="term" value="C:plasma membrane"/>
    <property type="evidence" value="ECO:0007669"/>
    <property type="project" value="TreeGrafter"/>
</dbReference>
<feature type="transmembrane region" description="Helical" evidence="5">
    <location>
        <begin position="311"/>
        <end position="331"/>
    </location>
</feature>
<evidence type="ECO:0000256" key="4">
    <source>
        <dbReference type="ARBA" id="ARBA00023136"/>
    </source>
</evidence>
<keyword evidence="8" id="KW-1185">Reference proteome</keyword>
<comment type="subcellular location">
    <subcellularLocation>
        <location evidence="1">Membrane</location>
        <topology evidence="1">Multi-pass membrane protein</topology>
    </subcellularLocation>
</comment>
<evidence type="ECO:0000256" key="3">
    <source>
        <dbReference type="ARBA" id="ARBA00022989"/>
    </source>
</evidence>
<accession>F6B924</accession>
<gene>
    <name evidence="7" type="ordered locus">Desca_0795</name>
</gene>